<proteinExistence type="inferred from homology"/>
<evidence type="ECO:0000256" key="2">
    <source>
        <dbReference type="ARBA" id="ARBA00022679"/>
    </source>
</evidence>
<dbReference type="GO" id="GO:0005783">
    <property type="term" value="C:endoplasmic reticulum"/>
    <property type="evidence" value="ECO:0007669"/>
    <property type="project" value="TreeGrafter"/>
</dbReference>
<dbReference type="InterPro" id="IPR013216">
    <property type="entry name" value="Methyltransf_11"/>
</dbReference>
<keyword evidence="1 5" id="KW-0489">Methyltransferase</keyword>
<evidence type="ECO:0000313" key="7">
    <source>
        <dbReference type="EMBL" id="KAB8075698.1"/>
    </source>
</evidence>
<dbReference type="Gene3D" id="3.40.50.150">
    <property type="entry name" value="Vaccinia Virus protein VP39"/>
    <property type="match status" value="1"/>
</dbReference>
<dbReference type="PROSITE" id="PS51685">
    <property type="entry name" value="SAM_MT_ERG6_SMT"/>
    <property type="match status" value="1"/>
</dbReference>
<evidence type="ECO:0000256" key="4">
    <source>
        <dbReference type="ARBA" id="ARBA00038188"/>
    </source>
</evidence>
<dbReference type="InterPro" id="IPR029063">
    <property type="entry name" value="SAM-dependent_MTases_sf"/>
</dbReference>
<dbReference type="AlphaFoldDB" id="A0A5N5X4K7"/>
<evidence type="ECO:0000256" key="3">
    <source>
        <dbReference type="ARBA" id="ARBA00022691"/>
    </source>
</evidence>
<accession>A0A5N5X4K7</accession>
<dbReference type="CDD" id="cd02440">
    <property type="entry name" value="AdoMet_MTases"/>
    <property type="match status" value="1"/>
</dbReference>
<evidence type="ECO:0000256" key="1">
    <source>
        <dbReference type="ARBA" id="ARBA00022603"/>
    </source>
</evidence>
<dbReference type="SUPFAM" id="SSF53335">
    <property type="entry name" value="S-adenosyl-L-methionine-dependent methyltransferases"/>
    <property type="match status" value="1"/>
</dbReference>
<gene>
    <name evidence="7" type="ORF">BDV29DRAFT_155356</name>
</gene>
<dbReference type="GO" id="GO:0003838">
    <property type="term" value="F:sterol 24-C-methyltransferase activity"/>
    <property type="evidence" value="ECO:0007669"/>
    <property type="project" value="TreeGrafter"/>
</dbReference>
<dbReference type="Proteomes" id="UP000326565">
    <property type="component" value="Unassembled WGS sequence"/>
</dbReference>
<dbReference type="PANTHER" id="PTHR44068">
    <property type="entry name" value="ZGC:194242"/>
    <property type="match status" value="1"/>
</dbReference>
<dbReference type="PANTHER" id="PTHR44068:SF1">
    <property type="entry name" value="HYPOTHETICAL LOC100005854"/>
    <property type="match status" value="1"/>
</dbReference>
<feature type="domain" description="SAM-dependent methyltransferase Erg6/SMT-type" evidence="6">
    <location>
        <begin position="5"/>
        <end position="197"/>
    </location>
</feature>
<dbReference type="GO" id="GO:0006696">
    <property type="term" value="P:ergosterol biosynthetic process"/>
    <property type="evidence" value="ECO:0007669"/>
    <property type="project" value="TreeGrafter"/>
</dbReference>
<evidence type="ECO:0000256" key="5">
    <source>
        <dbReference type="PROSITE-ProRule" id="PRU01022"/>
    </source>
</evidence>
<dbReference type="EMBL" id="ML732190">
    <property type="protein sequence ID" value="KAB8075698.1"/>
    <property type="molecule type" value="Genomic_DNA"/>
</dbReference>
<protein>
    <submittedName>
        <fullName evidence="7">S-adenosyl-L-methionine-dependent methyltransferase</fullName>
    </submittedName>
</protein>
<reference evidence="7 8" key="1">
    <citation type="submission" date="2019-04" db="EMBL/GenBank/DDBJ databases">
        <title>Friends and foes A comparative genomics study of 23 Aspergillus species from section Flavi.</title>
        <authorList>
            <consortium name="DOE Joint Genome Institute"/>
            <person name="Kjaerbolling I."/>
            <person name="Vesth T."/>
            <person name="Frisvad J.C."/>
            <person name="Nybo J.L."/>
            <person name="Theobald S."/>
            <person name="Kildgaard S."/>
            <person name="Isbrandt T."/>
            <person name="Kuo A."/>
            <person name="Sato A."/>
            <person name="Lyhne E.K."/>
            <person name="Kogle M.E."/>
            <person name="Wiebenga A."/>
            <person name="Kun R.S."/>
            <person name="Lubbers R.J."/>
            <person name="Makela M.R."/>
            <person name="Barry K."/>
            <person name="Chovatia M."/>
            <person name="Clum A."/>
            <person name="Daum C."/>
            <person name="Haridas S."/>
            <person name="He G."/>
            <person name="LaButti K."/>
            <person name="Lipzen A."/>
            <person name="Mondo S."/>
            <person name="Riley R."/>
            <person name="Salamov A."/>
            <person name="Simmons B.A."/>
            <person name="Magnuson J.K."/>
            <person name="Henrissat B."/>
            <person name="Mortensen U.H."/>
            <person name="Larsen T.O."/>
            <person name="Devries R.P."/>
            <person name="Grigoriev I.V."/>
            <person name="Machida M."/>
            <person name="Baker S.E."/>
            <person name="Andersen M.R."/>
        </authorList>
    </citation>
    <scope>NUCLEOTIDE SEQUENCE [LARGE SCALE GENOMIC DNA]</scope>
    <source>
        <strain evidence="7 8">CBS 151.66</strain>
    </source>
</reference>
<comment type="similarity">
    <text evidence="4 5">Belongs to the class I-like SAM-binding methyltransferase superfamily. Erg6/SMT family.</text>
</comment>
<sequence length="249" mass="28226">MTPRFYTRVNDAFEYLWGPSMHGCRLSTNESFKQAIARHEYPLALCLKLESGQRVLDVGCGVGGPAREIARFADVKVAGINICEHQIERAKRLTDQGDLSTQVGFVKGDFMSMKFEDNSFDPAYAIEATCYTPSLCDVYSEVYRVLKPGGTFAVHEILMTAIYDANNPEHRRYHQIIAEGCGISNLTTIHSAIEAVKDYILPSYKVSKFCRSYSNNSLLYKMIIAVLHKELQALLYCFKMSQLWDQNYV</sequence>
<keyword evidence="3 5" id="KW-0949">S-adenosyl-L-methionine</keyword>
<dbReference type="InterPro" id="IPR030384">
    <property type="entry name" value="MeTrfase_SMT"/>
</dbReference>
<evidence type="ECO:0000313" key="8">
    <source>
        <dbReference type="Proteomes" id="UP000326565"/>
    </source>
</evidence>
<dbReference type="GO" id="GO:0032259">
    <property type="term" value="P:methylation"/>
    <property type="evidence" value="ECO:0007669"/>
    <property type="project" value="UniProtKB-KW"/>
</dbReference>
<name>A0A5N5X4K7_9EURO</name>
<dbReference type="OrthoDB" id="506498at2759"/>
<keyword evidence="8" id="KW-1185">Reference proteome</keyword>
<keyword evidence="2 5" id="KW-0808">Transferase</keyword>
<organism evidence="7 8">
    <name type="scientific">Aspergillus leporis</name>
    <dbReference type="NCBI Taxonomy" id="41062"/>
    <lineage>
        <taxon>Eukaryota</taxon>
        <taxon>Fungi</taxon>
        <taxon>Dikarya</taxon>
        <taxon>Ascomycota</taxon>
        <taxon>Pezizomycotina</taxon>
        <taxon>Eurotiomycetes</taxon>
        <taxon>Eurotiomycetidae</taxon>
        <taxon>Eurotiales</taxon>
        <taxon>Aspergillaceae</taxon>
        <taxon>Aspergillus</taxon>
        <taxon>Aspergillus subgen. Circumdati</taxon>
    </lineage>
</organism>
<dbReference type="Pfam" id="PF08241">
    <property type="entry name" value="Methyltransf_11"/>
    <property type="match status" value="1"/>
</dbReference>
<evidence type="ECO:0000259" key="6">
    <source>
        <dbReference type="PROSITE" id="PS51685"/>
    </source>
</evidence>
<dbReference type="InterPro" id="IPR050447">
    <property type="entry name" value="Erg6_SMT_methyltransf"/>
</dbReference>